<dbReference type="InterPro" id="IPR008979">
    <property type="entry name" value="Galactose-bd-like_sf"/>
</dbReference>
<dbReference type="InterPro" id="IPR013736">
    <property type="entry name" value="Xaa-Pro_dipept_C"/>
</dbReference>
<dbReference type="Gene3D" id="1.10.3020.10">
    <property type="entry name" value="alpha-amino acid ester hydrolase ( Helical cap domain)"/>
    <property type="match status" value="1"/>
</dbReference>
<dbReference type="EMBL" id="AUXW01000157">
    <property type="protein sequence ID" value="KKE82752.1"/>
    <property type="molecule type" value="Genomic_DNA"/>
</dbReference>
<evidence type="ECO:0000313" key="4">
    <source>
        <dbReference type="Proteomes" id="UP000033434"/>
    </source>
</evidence>
<accession>A0A0F6A971</accession>
<evidence type="ECO:0000259" key="2">
    <source>
        <dbReference type="SMART" id="SM00939"/>
    </source>
</evidence>
<dbReference type="AlphaFoldDB" id="A0A0F6A971"/>
<reference evidence="3 4" key="1">
    <citation type="journal article" date="2015" name="BMC Genomics">
        <title>Genome mining reveals unlocked bioactive potential of marine Gram-negative bacteria.</title>
        <authorList>
            <person name="Machado H."/>
            <person name="Sonnenschein E.C."/>
            <person name="Melchiorsen J."/>
            <person name="Gram L."/>
        </authorList>
    </citation>
    <scope>NUCLEOTIDE SEQUENCE [LARGE SCALE GENOMIC DNA]</scope>
    <source>
        <strain evidence="3 4">S4054</strain>
    </source>
</reference>
<dbReference type="Gene3D" id="3.40.50.1820">
    <property type="entry name" value="alpha/beta hydrolase"/>
    <property type="match status" value="1"/>
</dbReference>
<dbReference type="Pfam" id="PF08530">
    <property type="entry name" value="PepX_C"/>
    <property type="match status" value="1"/>
</dbReference>
<dbReference type="InterPro" id="IPR000383">
    <property type="entry name" value="Xaa-Pro-like_dom"/>
</dbReference>
<dbReference type="PATRIC" id="fig|1129367.4.peg.3378"/>
<dbReference type="InterPro" id="IPR029058">
    <property type="entry name" value="AB_hydrolase_fold"/>
</dbReference>
<name>A0A0F6A971_9GAMM</name>
<sequence>MHIAILLIFLMGLYSEAFAVQEISIPLRDTTKLAATVYVPEQDQSHDEKYPVIVQFTPYGREEATQRGEYFSAHGYIFVSVDSRGVGGSEGLFTPFVDEGKDGYDVIEYLANHPLSNGKVGTLGGSYRGFAQWAIQKYRPPSLHSMIAIASVYPGYDFPMRNNIFSDYTISWLDFVLSKTDTKHYGSGDGWDNAYVKQKNNGTAFKDLDKQKNHLSEVYQTWLAHPNYDMYWQKMVPNRMDYSAISTPILSITGHYDGDQRGTLKYYKHHQQWGDTTVFADHYLVMGPWDHSGTRKPKSQVHEAQFSAHSLVDMPTLYLDWFNWTLKGERKPNYLHSPVIQYVQKTGRWFGQNSLRSGSKVERISLHNMRVKKPNKHTAQQVKSRYVYNPKIAVRLPLRLDMTGTVDIPQESGSYVAFDTPYLTQSQILIGQIKASIWIEISTVDTDIYLDVFEVCKGDEMRLLSQAYRRVKYRDNLSIPISTPINTPFELRLDDFDWMAREIEKGCKLRFIVRSSKWHHQKHFNSGLPVSYQTMAHATVANISVLHDENYPSYIQIPWLKPSVDITQPVSLPLTQ</sequence>
<gene>
    <name evidence="3" type="ORF">N479_16995</name>
</gene>
<dbReference type="GO" id="GO:0008239">
    <property type="term" value="F:dipeptidyl-peptidase activity"/>
    <property type="evidence" value="ECO:0007669"/>
    <property type="project" value="InterPro"/>
</dbReference>
<evidence type="ECO:0000256" key="1">
    <source>
        <dbReference type="ARBA" id="ARBA00022801"/>
    </source>
</evidence>
<dbReference type="SMART" id="SM00939">
    <property type="entry name" value="PepX_C"/>
    <property type="match status" value="1"/>
</dbReference>
<dbReference type="RefSeq" id="WP_046356889.1">
    <property type="nucleotide sequence ID" value="NZ_AUXW01000157.1"/>
</dbReference>
<proteinExistence type="predicted"/>
<evidence type="ECO:0000313" key="3">
    <source>
        <dbReference type="EMBL" id="KKE82752.1"/>
    </source>
</evidence>
<dbReference type="SUPFAM" id="SSF53474">
    <property type="entry name" value="alpha/beta-Hydrolases"/>
    <property type="match status" value="1"/>
</dbReference>
<keyword evidence="1" id="KW-0378">Hydrolase</keyword>
<feature type="domain" description="Xaa-Pro dipeptidyl-peptidase C-terminal" evidence="2">
    <location>
        <begin position="319"/>
        <end position="556"/>
    </location>
</feature>
<dbReference type="SUPFAM" id="SSF49785">
    <property type="entry name" value="Galactose-binding domain-like"/>
    <property type="match status" value="1"/>
</dbReference>
<dbReference type="Pfam" id="PF02129">
    <property type="entry name" value="Peptidase_S15"/>
    <property type="match status" value="1"/>
</dbReference>
<dbReference type="Gene3D" id="2.60.120.260">
    <property type="entry name" value="Galactose-binding domain-like"/>
    <property type="match status" value="1"/>
</dbReference>
<organism evidence="3 4">
    <name type="scientific">Pseudoalteromonas luteoviolacea S4054</name>
    <dbReference type="NCBI Taxonomy" id="1129367"/>
    <lineage>
        <taxon>Bacteria</taxon>
        <taxon>Pseudomonadati</taxon>
        <taxon>Pseudomonadota</taxon>
        <taxon>Gammaproteobacteria</taxon>
        <taxon>Alteromonadales</taxon>
        <taxon>Pseudoalteromonadaceae</taxon>
        <taxon>Pseudoalteromonas</taxon>
    </lineage>
</organism>
<protein>
    <recommendedName>
        <fullName evidence="2">Xaa-Pro dipeptidyl-peptidase C-terminal domain-containing protein</fullName>
    </recommendedName>
</protein>
<dbReference type="Proteomes" id="UP000033434">
    <property type="component" value="Unassembled WGS sequence"/>
</dbReference>
<comment type="caution">
    <text evidence="3">The sequence shown here is derived from an EMBL/GenBank/DDBJ whole genome shotgun (WGS) entry which is preliminary data.</text>
</comment>
<dbReference type="NCBIfam" id="TIGR00976">
    <property type="entry name" value="CocE_NonD"/>
    <property type="match status" value="1"/>
</dbReference>
<dbReference type="InterPro" id="IPR005674">
    <property type="entry name" value="CocE/Ser_esterase"/>
</dbReference>